<protein>
    <submittedName>
        <fullName evidence="7">ABC transporter</fullName>
    </submittedName>
</protein>
<dbReference type="RefSeq" id="WP_069858497.1">
    <property type="nucleotide sequence ID" value="NZ_BDFE01000015.1"/>
</dbReference>
<dbReference type="PROSITE" id="PS50893">
    <property type="entry name" value="ABC_TRANSPORTER_2"/>
    <property type="match status" value="1"/>
</dbReference>
<dbReference type="FunFam" id="3.40.50.300:FF:000134">
    <property type="entry name" value="Iron-enterobactin ABC transporter ATP-binding protein"/>
    <property type="match status" value="1"/>
</dbReference>
<dbReference type="GO" id="GO:0016887">
    <property type="term" value="F:ATP hydrolysis activity"/>
    <property type="evidence" value="ECO:0007669"/>
    <property type="project" value="InterPro"/>
</dbReference>
<comment type="caution">
    <text evidence="7">The sequence shown here is derived from an EMBL/GenBank/DDBJ whole genome shotgun (WGS) entry which is preliminary data.</text>
</comment>
<keyword evidence="3" id="KW-0067">ATP-binding</keyword>
<dbReference type="OrthoDB" id="9809450at2"/>
<evidence type="ECO:0000313" key="8">
    <source>
        <dbReference type="Proteomes" id="UP000095200"/>
    </source>
</evidence>
<keyword evidence="1" id="KW-0813">Transport</keyword>
<keyword evidence="2" id="KW-0547">Nucleotide-binding</keyword>
<feature type="domain" description="ABC transporter" evidence="6">
    <location>
        <begin position="5"/>
        <end position="241"/>
    </location>
</feature>
<reference evidence="8" key="1">
    <citation type="submission" date="2016-06" db="EMBL/GenBank/DDBJ databases">
        <title>Draft genome sequence of Desulfoplanes formicivorans strain Pf12B.</title>
        <authorList>
            <person name="Watanabe M."/>
            <person name="Kojima H."/>
            <person name="Fukui M."/>
        </authorList>
    </citation>
    <scope>NUCLEOTIDE SEQUENCE [LARGE SCALE GENOMIC DNA]</scope>
    <source>
        <strain evidence="8">Pf12B</strain>
    </source>
</reference>
<organism evidence="7 8">
    <name type="scientific">Desulfoplanes formicivorans</name>
    <dbReference type="NCBI Taxonomy" id="1592317"/>
    <lineage>
        <taxon>Bacteria</taxon>
        <taxon>Pseudomonadati</taxon>
        <taxon>Thermodesulfobacteriota</taxon>
        <taxon>Desulfovibrionia</taxon>
        <taxon>Desulfovibrionales</taxon>
        <taxon>Desulfoplanaceae</taxon>
        <taxon>Desulfoplanes</taxon>
    </lineage>
</organism>
<comment type="function">
    <text evidence="5">Part of the ABC transporter complex HmuTUV involved in hemin import. Responsible for energy coupling to the transport system.</text>
</comment>
<evidence type="ECO:0000256" key="5">
    <source>
        <dbReference type="ARBA" id="ARBA00037066"/>
    </source>
</evidence>
<name>A0A194AFA2_9BACT</name>
<dbReference type="SUPFAM" id="SSF52540">
    <property type="entry name" value="P-loop containing nucleoside triphosphate hydrolases"/>
    <property type="match status" value="1"/>
</dbReference>
<dbReference type="InterPro" id="IPR003439">
    <property type="entry name" value="ABC_transporter-like_ATP-bd"/>
</dbReference>
<keyword evidence="8" id="KW-1185">Reference proteome</keyword>
<dbReference type="PANTHER" id="PTHR42794:SF1">
    <property type="entry name" value="HEMIN IMPORT ATP-BINDING PROTEIN HMUV"/>
    <property type="match status" value="1"/>
</dbReference>
<dbReference type="Gene3D" id="3.40.50.300">
    <property type="entry name" value="P-loop containing nucleotide triphosphate hydrolases"/>
    <property type="match status" value="1"/>
</dbReference>
<dbReference type="InterPro" id="IPR027417">
    <property type="entry name" value="P-loop_NTPase"/>
</dbReference>
<dbReference type="EMBL" id="BDFE01000015">
    <property type="protein sequence ID" value="GAU08747.1"/>
    <property type="molecule type" value="Genomic_DNA"/>
</dbReference>
<dbReference type="AlphaFoldDB" id="A0A194AFA2"/>
<dbReference type="GO" id="GO:0005524">
    <property type="term" value="F:ATP binding"/>
    <property type="evidence" value="ECO:0007669"/>
    <property type="project" value="UniProtKB-KW"/>
</dbReference>
<dbReference type="STRING" id="1592317.DPF_1463"/>
<evidence type="ECO:0000256" key="4">
    <source>
        <dbReference type="ARBA" id="ARBA00022967"/>
    </source>
</evidence>
<evidence type="ECO:0000256" key="1">
    <source>
        <dbReference type="ARBA" id="ARBA00022448"/>
    </source>
</evidence>
<evidence type="ECO:0000259" key="6">
    <source>
        <dbReference type="PROSITE" id="PS50893"/>
    </source>
</evidence>
<proteinExistence type="predicted"/>
<dbReference type="CDD" id="cd03214">
    <property type="entry name" value="ABC_Iron-Siderophores_B12_Hemin"/>
    <property type="match status" value="1"/>
</dbReference>
<evidence type="ECO:0000313" key="7">
    <source>
        <dbReference type="EMBL" id="GAU08747.1"/>
    </source>
</evidence>
<evidence type="ECO:0000256" key="3">
    <source>
        <dbReference type="ARBA" id="ARBA00022840"/>
    </source>
</evidence>
<dbReference type="Pfam" id="PF00005">
    <property type="entry name" value="ABC_tran"/>
    <property type="match status" value="1"/>
</dbReference>
<sequence length="270" mass="29791">MTSALATRHLAFSYNGTRVLHNITLDIPRGSLFTIIGPNGSGKTTLLRLLAGLCRPLSGHILLNGRELQRFKRRLRARTLAIVPQSLPQSFPFTVQQAVLMARAPRQGLLGFETRTDLDMAQNAMRYTGVDHLAHKSMDRISGGERQRAFIARALCQEPDILLLDEPTAALDYAHQIRIMDLLADLRATKGTTIVLVSHDLNLSSMYADHILLLHQGKVACQGSPEQVLQSAILEPAYGCRLFVDTHPQTGRPRIMPMPGNIPGHRASTP</sequence>
<dbReference type="SMART" id="SM00382">
    <property type="entry name" value="AAA"/>
    <property type="match status" value="1"/>
</dbReference>
<dbReference type="PANTHER" id="PTHR42794">
    <property type="entry name" value="HEMIN IMPORT ATP-BINDING PROTEIN HMUV"/>
    <property type="match status" value="1"/>
</dbReference>
<dbReference type="InterPro" id="IPR003593">
    <property type="entry name" value="AAA+_ATPase"/>
</dbReference>
<dbReference type="Proteomes" id="UP000095200">
    <property type="component" value="Unassembled WGS sequence"/>
</dbReference>
<evidence type="ECO:0000256" key="2">
    <source>
        <dbReference type="ARBA" id="ARBA00022741"/>
    </source>
</evidence>
<accession>A0A194AFA2</accession>
<dbReference type="InterPro" id="IPR017871">
    <property type="entry name" value="ABC_transporter-like_CS"/>
</dbReference>
<keyword evidence="4" id="KW-1278">Translocase</keyword>
<dbReference type="PROSITE" id="PS00211">
    <property type="entry name" value="ABC_TRANSPORTER_1"/>
    <property type="match status" value="1"/>
</dbReference>
<gene>
    <name evidence="7" type="ORF">DPF_1463</name>
</gene>